<keyword evidence="1" id="KW-0472">Membrane</keyword>
<gene>
    <name evidence="2" type="ORF">DES53_108215</name>
</gene>
<dbReference type="PROSITE" id="PS51257">
    <property type="entry name" value="PROKAR_LIPOPROTEIN"/>
    <property type="match status" value="1"/>
</dbReference>
<feature type="transmembrane region" description="Helical" evidence="1">
    <location>
        <begin position="48"/>
        <end position="70"/>
    </location>
</feature>
<dbReference type="AlphaFoldDB" id="A0A366HGB9"/>
<keyword evidence="1" id="KW-1133">Transmembrane helix</keyword>
<dbReference type="Proteomes" id="UP000253426">
    <property type="component" value="Unassembled WGS sequence"/>
</dbReference>
<keyword evidence="1" id="KW-0812">Transmembrane</keyword>
<evidence type="ECO:0000256" key="1">
    <source>
        <dbReference type="SAM" id="Phobius"/>
    </source>
</evidence>
<accession>A0A366HGB9</accession>
<evidence type="ECO:0000313" key="3">
    <source>
        <dbReference type="Proteomes" id="UP000253426"/>
    </source>
</evidence>
<comment type="caution">
    <text evidence="2">The sequence shown here is derived from an EMBL/GenBank/DDBJ whole genome shotgun (WGS) entry which is preliminary data.</text>
</comment>
<feature type="transmembrane region" description="Helical" evidence="1">
    <location>
        <begin position="15"/>
        <end position="36"/>
    </location>
</feature>
<name>A0A366HGB9_9BACT</name>
<dbReference type="RefSeq" id="WP_147263532.1">
    <property type="nucleotide sequence ID" value="NZ_QNRR01000008.1"/>
</dbReference>
<keyword evidence="3" id="KW-1185">Reference proteome</keyword>
<protein>
    <submittedName>
        <fullName evidence="2">Uncharacterized protein</fullName>
    </submittedName>
</protein>
<organism evidence="2 3">
    <name type="scientific">Roseimicrobium gellanilyticum</name>
    <dbReference type="NCBI Taxonomy" id="748857"/>
    <lineage>
        <taxon>Bacteria</taxon>
        <taxon>Pseudomonadati</taxon>
        <taxon>Verrucomicrobiota</taxon>
        <taxon>Verrucomicrobiia</taxon>
        <taxon>Verrucomicrobiales</taxon>
        <taxon>Verrucomicrobiaceae</taxon>
        <taxon>Roseimicrobium</taxon>
    </lineage>
</organism>
<evidence type="ECO:0000313" key="2">
    <source>
        <dbReference type="EMBL" id="RBP40508.1"/>
    </source>
</evidence>
<proteinExistence type="predicted"/>
<dbReference type="EMBL" id="QNRR01000008">
    <property type="protein sequence ID" value="RBP40508.1"/>
    <property type="molecule type" value="Genomic_DNA"/>
</dbReference>
<reference evidence="2 3" key="1">
    <citation type="submission" date="2018-06" db="EMBL/GenBank/DDBJ databases">
        <title>Genomic Encyclopedia of Type Strains, Phase IV (KMG-IV): sequencing the most valuable type-strain genomes for metagenomic binning, comparative biology and taxonomic classification.</title>
        <authorList>
            <person name="Goeker M."/>
        </authorList>
    </citation>
    <scope>NUCLEOTIDE SEQUENCE [LARGE SCALE GENOMIC DNA]</scope>
    <source>
        <strain evidence="2 3">DSM 25532</strain>
    </source>
</reference>
<sequence length="156" mass="18202">MRIESKNPNLTFWSAYWWLVACLSGIFLGLLPVIYFSTGRLPRIIVEVVLLMEVFIFPIAYLAAGLLMWADPKRKTYLWQVSPTHVDVYLREKLIVSIPWNEVVEVKFRWNMVGLKLFRFWPAVCWVHGISKEEFDKIEAVRRAAKLSQGERVADG</sequence>